<dbReference type="RefSeq" id="WP_100513458.1">
    <property type="nucleotide sequence ID" value="NZ_PEBK01000008.1"/>
</dbReference>
<sequence length="297" mass="33784">MFDDDADTGNTGNNGNDTTPGGSHAAGECRRLLAEIDRLRARITEGIVRIEEIEGQVIPQIRADFWMKIGVWRVRLAKAELAARRAKRRYALAQAAANRGSAVDADQIDKALDEELAVWRERVQTQSRQLNTWLSWRSATTRLGSSSAKELKRLFRKLARRFHPDLHPGDAQRAEYYAMAQRALASGDLDMMRALDVATADMTEDVQLDRLGADELRFEIDMLRDRLHAVEQRLDRLTSTEPYTLRERLADAEWVSGQVTVIRDRIDAHEAVRRRYDERYKRLAGDMGNAIGSHRAS</sequence>
<comment type="caution">
    <text evidence="3">The sequence shown here is derived from an EMBL/GenBank/DDBJ whole genome shotgun (WGS) entry which is preliminary data.</text>
</comment>
<evidence type="ECO:0000313" key="3">
    <source>
        <dbReference type="EMBL" id="PJM74766.1"/>
    </source>
</evidence>
<dbReference type="Gene3D" id="1.10.287.110">
    <property type="entry name" value="DnaJ domain"/>
    <property type="match status" value="1"/>
</dbReference>
<keyword evidence="1" id="KW-0175">Coiled coil</keyword>
<evidence type="ECO:0000313" key="4">
    <source>
        <dbReference type="Proteomes" id="UP000231451"/>
    </source>
</evidence>
<evidence type="ECO:0008006" key="5">
    <source>
        <dbReference type="Google" id="ProtNLM"/>
    </source>
</evidence>
<organism evidence="3 4">
    <name type="scientific">Bifidobacterium simiarum</name>
    <dbReference type="NCBI Taxonomy" id="2045441"/>
    <lineage>
        <taxon>Bacteria</taxon>
        <taxon>Bacillati</taxon>
        <taxon>Actinomycetota</taxon>
        <taxon>Actinomycetes</taxon>
        <taxon>Bifidobacteriales</taxon>
        <taxon>Bifidobacteriaceae</taxon>
        <taxon>Bifidobacterium</taxon>
    </lineage>
</organism>
<dbReference type="AlphaFoldDB" id="A0A2M9HD89"/>
<feature type="coiled-coil region" evidence="1">
    <location>
        <begin position="213"/>
        <end position="240"/>
    </location>
</feature>
<evidence type="ECO:0000256" key="2">
    <source>
        <dbReference type="SAM" id="MobiDB-lite"/>
    </source>
</evidence>
<dbReference type="OrthoDB" id="9800872at2"/>
<protein>
    <recommendedName>
        <fullName evidence="5">Molecular chaperone DnaJ</fullName>
    </recommendedName>
</protein>
<gene>
    <name evidence="3" type="ORF">CSQ87_08535</name>
</gene>
<name>A0A2M9HD89_9BIFI</name>
<dbReference type="EMBL" id="PEBK01000008">
    <property type="protein sequence ID" value="PJM74766.1"/>
    <property type="molecule type" value="Genomic_DNA"/>
</dbReference>
<dbReference type="CDD" id="cd06257">
    <property type="entry name" value="DnaJ"/>
    <property type="match status" value="1"/>
</dbReference>
<dbReference type="InterPro" id="IPR036869">
    <property type="entry name" value="J_dom_sf"/>
</dbReference>
<dbReference type="Proteomes" id="UP000231451">
    <property type="component" value="Unassembled WGS sequence"/>
</dbReference>
<proteinExistence type="predicted"/>
<dbReference type="InterPro" id="IPR001623">
    <property type="entry name" value="DnaJ_domain"/>
</dbReference>
<evidence type="ECO:0000256" key="1">
    <source>
        <dbReference type="SAM" id="Coils"/>
    </source>
</evidence>
<feature type="compositionally biased region" description="Low complexity" evidence="2">
    <location>
        <begin position="8"/>
        <end position="22"/>
    </location>
</feature>
<dbReference type="SUPFAM" id="SSF46565">
    <property type="entry name" value="Chaperone J-domain"/>
    <property type="match status" value="1"/>
</dbReference>
<accession>A0A2M9HD89</accession>
<feature type="region of interest" description="Disordered" evidence="2">
    <location>
        <begin position="1"/>
        <end position="25"/>
    </location>
</feature>
<keyword evidence="4" id="KW-1185">Reference proteome</keyword>
<reference evidence="3 4" key="1">
    <citation type="submission" date="2017-10" db="EMBL/GenBank/DDBJ databases">
        <title>Draft genome sequences of strains TRE 1, TRE 9, TRE H and TRI 7, isolated from tamarins, belonging to four potential novel Bifidobacterium species.</title>
        <authorList>
            <person name="Mattarelli P."/>
            <person name="Modesto M."/>
            <person name="Puglisi E."/>
            <person name="Morelli L."/>
            <person name="Spezio C."/>
            <person name="Bonetti A."/>
            <person name="Sandri C."/>
        </authorList>
    </citation>
    <scope>NUCLEOTIDE SEQUENCE [LARGE SCALE GENOMIC DNA]</scope>
    <source>
        <strain evidence="4">TRI7</strain>
    </source>
</reference>